<evidence type="ECO:0000313" key="2">
    <source>
        <dbReference type="Proteomes" id="UP000244005"/>
    </source>
</evidence>
<dbReference type="EMBL" id="KZ772749">
    <property type="protein sequence ID" value="PTQ34687.1"/>
    <property type="molecule type" value="Genomic_DNA"/>
</dbReference>
<evidence type="ECO:0000313" key="1">
    <source>
        <dbReference type="EMBL" id="PTQ34687.1"/>
    </source>
</evidence>
<dbReference type="Proteomes" id="UP000244005">
    <property type="component" value="Unassembled WGS sequence"/>
</dbReference>
<reference evidence="2" key="1">
    <citation type="journal article" date="2017" name="Cell">
        <title>Insights into land plant evolution garnered from the Marchantia polymorpha genome.</title>
        <authorList>
            <person name="Bowman J.L."/>
            <person name="Kohchi T."/>
            <person name="Yamato K.T."/>
            <person name="Jenkins J."/>
            <person name="Shu S."/>
            <person name="Ishizaki K."/>
            <person name="Yamaoka S."/>
            <person name="Nishihama R."/>
            <person name="Nakamura Y."/>
            <person name="Berger F."/>
            <person name="Adam C."/>
            <person name="Aki S.S."/>
            <person name="Althoff F."/>
            <person name="Araki T."/>
            <person name="Arteaga-Vazquez M.A."/>
            <person name="Balasubrmanian S."/>
            <person name="Barry K."/>
            <person name="Bauer D."/>
            <person name="Boehm C.R."/>
            <person name="Briginshaw L."/>
            <person name="Caballero-Perez J."/>
            <person name="Catarino B."/>
            <person name="Chen F."/>
            <person name="Chiyoda S."/>
            <person name="Chovatia M."/>
            <person name="Davies K.M."/>
            <person name="Delmans M."/>
            <person name="Demura T."/>
            <person name="Dierschke T."/>
            <person name="Dolan L."/>
            <person name="Dorantes-Acosta A.E."/>
            <person name="Eklund D.M."/>
            <person name="Florent S.N."/>
            <person name="Flores-Sandoval E."/>
            <person name="Fujiyama A."/>
            <person name="Fukuzawa H."/>
            <person name="Galik B."/>
            <person name="Grimanelli D."/>
            <person name="Grimwood J."/>
            <person name="Grossniklaus U."/>
            <person name="Hamada T."/>
            <person name="Haseloff J."/>
            <person name="Hetherington A.J."/>
            <person name="Higo A."/>
            <person name="Hirakawa Y."/>
            <person name="Hundley H.N."/>
            <person name="Ikeda Y."/>
            <person name="Inoue K."/>
            <person name="Inoue S.I."/>
            <person name="Ishida S."/>
            <person name="Jia Q."/>
            <person name="Kakita M."/>
            <person name="Kanazawa T."/>
            <person name="Kawai Y."/>
            <person name="Kawashima T."/>
            <person name="Kennedy M."/>
            <person name="Kinose K."/>
            <person name="Kinoshita T."/>
            <person name="Kohara Y."/>
            <person name="Koide E."/>
            <person name="Komatsu K."/>
            <person name="Kopischke S."/>
            <person name="Kubo M."/>
            <person name="Kyozuka J."/>
            <person name="Lagercrantz U."/>
            <person name="Lin S.S."/>
            <person name="Lindquist E."/>
            <person name="Lipzen A.M."/>
            <person name="Lu C.W."/>
            <person name="De Luna E."/>
            <person name="Martienssen R.A."/>
            <person name="Minamino N."/>
            <person name="Mizutani M."/>
            <person name="Mizutani M."/>
            <person name="Mochizuki N."/>
            <person name="Monte I."/>
            <person name="Mosher R."/>
            <person name="Nagasaki H."/>
            <person name="Nakagami H."/>
            <person name="Naramoto S."/>
            <person name="Nishitani K."/>
            <person name="Ohtani M."/>
            <person name="Okamoto T."/>
            <person name="Okumura M."/>
            <person name="Phillips J."/>
            <person name="Pollak B."/>
            <person name="Reinders A."/>
            <person name="Rovekamp M."/>
            <person name="Sano R."/>
            <person name="Sawa S."/>
            <person name="Schmid M.W."/>
            <person name="Shirakawa M."/>
            <person name="Solano R."/>
            <person name="Spunde A."/>
            <person name="Suetsugu N."/>
            <person name="Sugano S."/>
            <person name="Sugiyama A."/>
            <person name="Sun R."/>
            <person name="Suzuki Y."/>
            <person name="Takenaka M."/>
            <person name="Takezawa D."/>
            <person name="Tomogane H."/>
            <person name="Tsuzuki M."/>
            <person name="Ueda T."/>
            <person name="Umeda M."/>
            <person name="Ward J.M."/>
            <person name="Watanabe Y."/>
            <person name="Yazaki K."/>
            <person name="Yokoyama R."/>
            <person name="Yoshitake Y."/>
            <person name="Yotsui I."/>
            <person name="Zachgo S."/>
            <person name="Schmutz J."/>
        </authorList>
    </citation>
    <scope>NUCLEOTIDE SEQUENCE [LARGE SCALE GENOMIC DNA]</scope>
    <source>
        <strain evidence="2">Tak-1</strain>
    </source>
</reference>
<organism evidence="1 2">
    <name type="scientific">Marchantia polymorpha</name>
    <name type="common">Common liverwort</name>
    <name type="synonym">Marchantia aquatica</name>
    <dbReference type="NCBI Taxonomy" id="3197"/>
    <lineage>
        <taxon>Eukaryota</taxon>
        <taxon>Viridiplantae</taxon>
        <taxon>Streptophyta</taxon>
        <taxon>Embryophyta</taxon>
        <taxon>Marchantiophyta</taxon>
        <taxon>Marchantiopsida</taxon>
        <taxon>Marchantiidae</taxon>
        <taxon>Marchantiales</taxon>
        <taxon>Marchantiaceae</taxon>
        <taxon>Marchantia</taxon>
    </lineage>
</organism>
<accession>A0A2R6WLF6</accession>
<proteinExistence type="predicted"/>
<protein>
    <submittedName>
        <fullName evidence="1">Uncharacterized protein</fullName>
    </submittedName>
</protein>
<gene>
    <name evidence="1" type="ORF">MARPO_0077s0017</name>
</gene>
<name>A0A2R6WLF6_MARPO</name>
<dbReference type="AlphaFoldDB" id="A0A2R6WLF6"/>
<sequence>MTSESKGLNSGTLVCGRSRRRDCVSSICTRNCDFLYPPDMIILPVAVSDGRMIGYDIPIGWIAKAGVESFRHSFRVSERNFVLLHLYRNLTATNFAHPALEVELLPTM</sequence>
<keyword evidence="2" id="KW-1185">Reference proteome</keyword>